<sequence length="378" mass="42231">MLTSLRLLHFKCFADQTWKLAPLTLLCGRNGMGKSSVIQSLLLLRQSAMKKMLEVQGLLLNGDLVALGAGQDVLYQWATIEEIGMNLETEEGHQARWRFGYEPDGDVLPVQTVNDDLRIYRQSLFGDHCHYLMAERMGPRTSFDISNTQVRKHRQIGTQGEYAAHYLAAFGEEPIVNQKLAHPAAVSLQLIDQLNAWLAMVSAGARINVSEHQELDLVSLRYRFAEGGDLTQPFRACNVGFGLSYTLPVLLVLLITGPDGLLLLENPEAHLHPSGQFQMGQLLAMAAACGVQVIVETHSDHVLNGIRLAVRRRVLAPEQTAIHYFEKHQMTHQVLSPRIDRQGRLDVWPDGFFDQWEKSLDALLDLPSEGGPHGTVFQ</sequence>
<reference evidence="3 4" key="1">
    <citation type="submission" date="2019-03" db="EMBL/GenBank/DDBJ databases">
        <title>Genomic Encyclopedia of Type Strains, Phase IV (KMG-IV): sequencing the most valuable type-strain genomes for metagenomic binning, comparative biology and taxonomic classification.</title>
        <authorList>
            <person name="Goeker M."/>
        </authorList>
    </citation>
    <scope>NUCLEOTIDE SEQUENCE [LARGE SCALE GENOMIC DNA]</scope>
    <source>
        <strain evidence="3 4">DSM 11170</strain>
    </source>
</reference>
<evidence type="ECO:0000313" key="4">
    <source>
        <dbReference type="Proteomes" id="UP000294813"/>
    </source>
</evidence>
<name>A0A4R2S8Z1_9FIRM</name>
<organism evidence="3 4">
    <name type="scientific">Heliophilum fasciatum</name>
    <dbReference type="NCBI Taxonomy" id="35700"/>
    <lineage>
        <taxon>Bacteria</taxon>
        <taxon>Bacillati</taxon>
        <taxon>Bacillota</taxon>
        <taxon>Clostridia</taxon>
        <taxon>Eubacteriales</taxon>
        <taxon>Heliobacteriaceae</taxon>
        <taxon>Heliophilum</taxon>
    </lineage>
</organism>
<dbReference type="Proteomes" id="UP000294813">
    <property type="component" value="Unassembled WGS sequence"/>
</dbReference>
<keyword evidence="4" id="KW-1185">Reference proteome</keyword>
<dbReference type="PANTHER" id="PTHR43581">
    <property type="entry name" value="ATP/GTP PHOSPHATASE"/>
    <property type="match status" value="1"/>
</dbReference>
<evidence type="ECO:0000259" key="2">
    <source>
        <dbReference type="Pfam" id="PF13304"/>
    </source>
</evidence>
<dbReference type="Pfam" id="PF13304">
    <property type="entry name" value="AAA_21"/>
    <property type="match status" value="1"/>
</dbReference>
<dbReference type="Pfam" id="PF12476">
    <property type="entry name" value="DUF3696"/>
    <property type="match status" value="1"/>
</dbReference>
<accession>A0A4R2S8Z1</accession>
<dbReference type="SUPFAM" id="SSF52540">
    <property type="entry name" value="P-loop containing nucleoside triphosphate hydrolases"/>
    <property type="match status" value="1"/>
</dbReference>
<comment type="caution">
    <text evidence="3">The sequence shown here is derived from an EMBL/GenBank/DDBJ whole genome shotgun (WGS) entry which is preliminary data.</text>
</comment>
<dbReference type="Gene3D" id="3.40.50.300">
    <property type="entry name" value="P-loop containing nucleotide triphosphate hydrolases"/>
    <property type="match status" value="1"/>
</dbReference>
<dbReference type="GO" id="GO:0016887">
    <property type="term" value="F:ATP hydrolysis activity"/>
    <property type="evidence" value="ECO:0007669"/>
    <property type="project" value="InterPro"/>
</dbReference>
<dbReference type="InterPro" id="IPR027417">
    <property type="entry name" value="P-loop_NTPase"/>
</dbReference>
<evidence type="ECO:0000313" key="3">
    <source>
        <dbReference type="EMBL" id="TCP68881.1"/>
    </source>
</evidence>
<feature type="domain" description="ATPase AAA-type core" evidence="2">
    <location>
        <begin position="151"/>
        <end position="304"/>
    </location>
</feature>
<feature type="domain" description="DUF3696" evidence="1">
    <location>
        <begin position="316"/>
        <end position="363"/>
    </location>
</feature>
<dbReference type="RefSeq" id="WP_131917630.1">
    <property type="nucleotide sequence ID" value="NZ_JAOQNU010000001.1"/>
</dbReference>
<dbReference type="GO" id="GO:0005524">
    <property type="term" value="F:ATP binding"/>
    <property type="evidence" value="ECO:0007669"/>
    <property type="project" value="InterPro"/>
</dbReference>
<dbReference type="PIRSF" id="PIRSF034888">
    <property type="entry name" value="P-loop_UCP034888"/>
    <property type="match status" value="1"/>
</dbReference>
<dbReference type="InterPro" id="IPR051396">
    <property type="entry name" value="Bact_Antivir_Def_Nuclease"/>
</dbReference>
<evidence type="ECO:0000259" key="1">
    <source>
        <dbReference type="Pfam" id="PF12476"/>
    </source>
</evidence>
<protein>
    <submittedName>
        <fullName evidence="3">Putative ATPase</fullName>
    </submittedName>
</protein>
<dbReference type="InterPro" id="IPR003959">
    <property type="entry name" value="ATPase_AAA_core"/>
</dbReference>
<dbReference type="EMBL" id="SLXT01000001">
    <property type="protein sequence ID" value="TCP68881.1"/>
    <property type="molecule type" value="Genomic_DNA"/>
</dbReference>
<dbReference type="OrthoDB" id="308933at2"/>
<dbReference type="InterPro" id="IPR014592">
    <property type="entry name" value="P-loop_UCP034888"/>
</dbReference>
<gene>
    <name evidence="3" type="ORF">EDD73_10142</name>
</gene>
<proteinExistence type="predicted"/>
<dbReference type="AlphaFoldDB" id="A0A4R2S8Z1"/>
<dbReference type="InterPro" id="IPR022532">
    <property type="entry name" value="DUF3696"/>
</dbReference>
<dbReference type="PANTHER" id="PTHR43581:SF2">
    <property type="entry name" value="EXCINUCLEASE ATPASE SUBUNIT"/>
    <property type="match status" value="1"/>
</dbReference>